<dbReference type="KEGG" id="tet:TTHERM_000502529"/>
<proteinExistence type="predicted"/>
<dbReference type="InParanoid" id="W7XFH6"/>
<sequence length="223" mass="25638">MFKLKPIIKPVYLNNVKFTRAPKTYPTENKTLDNINKTAHDKTKSLSDGQDEKITKQARLAIKITNYSREFVKILQQATITGGSLQFTGSGFINVTLKNIVEAITHRQKAAKQNRTQTRNEIFPSNVSILVECLIKGSTTGKIYLADLTTVKPMNRLTGNNMKLIIFTKEQFKWQQILKQKVEIGGVSDTFYSQNCKIKSFWQNPWSRIIKVNFFRFLIKKKS</sequence>
<evidence type="ECO:0000313" key="2">
    <source>
        <dbReference type="Proteomes" id="UP000009168"/>
    </source>
</evidence>
<dbReference type="GeneID" id="24439327"/>
<dbReference type="AlphaFoldDB" id="W7XFH6"/>
<dbReference type="Proteomes" id="UP000009168">
    <property type="component" value="Unassembled WGS sequence"/>
</dbReference>
<dbReference type="RefSeq" id="XP_012654708.1">
    <property type="nucleotide sequence ID" value="XM_012799254.1"/>
</dbReference>
<name>W7XFH6_TETTS</name>
<reference evidence="2" key="1">
    <citation type="journal article" date="2006" name="PLoS Biol.">
        <title>Macronuclear genome sequence of the ciliate Tetrahymena thermophila, a model eukaryote.</title>
        <authorList>
            <person name="Eisen J.A."/>
            <person name="Coyne R.S."/>
            <person name="Wu M."/>
            <person name="Wu D."/>
            <person name="Thiagarajan M."/>
            <person name="Wortman J.R."/>
            <person name="Badger J.H."/>
            <person name="Ren Q."/>
            <person name="Amedeo P."/>
            <person name="Jones K.M."/>
            <person name="Tallon L.J."/>
            <person name="Delcher A.L."/>
            <person name="Salzberg S.L."/>
            <person name="Silva J.C."/>
            <person name="Haas B.J."/>
            <person name="Majoros W.H."/>
            <person name="Farzad M."/>
            <person name="Carlton J.M."/>
            <person name="Smith R.K. Jr."/>
            <person name="Garg J."/>
            <person name="Pearlman R.E."/>
            <person name="Karrer K.M."/>
            <person name="Sun L."/>
            <person name="Manning G."/>
            <person name="Elde N.C."/>
            <person name="Turkewitz A.P."/>
            <person name="Asai D.J."/>
            <person name="Wilkes D.E."/>
            <person name="Wang Y."/>
            <person name="Cai H."/>
            <person name="Collins K."/>
            <person name="Stewart B.A."/>
            <person name="Lee S.R."/>
            <person name="Wilamowska K."/>
            <person name="Weinberg Z."/>
            <person name="Ruzzo W.L."/>
            <person name="Wloga D."/>
            <person name="Gaertig J."/>
            <person name="Frankel J."/>
            <person name="Tsao C.-C."/>
            <person name="Gorovsky M.A."/>
            <person name="Keeling P.J."/>
            <person name="Waller R.F."/>
            <person name="Patron N.J."/>
            <person name="Cherry J.M."/>
            <person name="Stover N.A."/>
            <person name="Krieger C.J."/>
            <person name="del Toro C."/>
            <person name="Ryder H.F."/>
            <person name="Williamson S.C."/>
            <person name="Barbeau R.A."/>
            <person name="Hamilton E.P."/>
            <person name="Orias E."/>
        </authorList>
    </citation>
    <scope>NUCLEOTIDE SEQUENCE [LARGE SCALE GENOMIC DNA]</scope>
    <source>
        <strain evidence="2">SB210</strain>
    </source>
</reference>
<gene>
    <name evidence="1" type="ORF">TTHERM_000502529</name>
</gene>
<evidence type="ECO:0000313" key="1">
    <source>
        <dbReference type="EMBL" id="EWS72771.1"/>
    </source>
</evidence>
<accession>W7XFH6</accession>
<protein>
    <submittedName>
        <fullName evidence="1">Uncharacterized protein</fullName>
    </submittedName>
</protein>
<keyword evidence="2" id="KW-1185">Reference proteome</keyword>
<organism evidence="1 2">
    <name type="scientific">Tetrahymena thermophila (strain SB210)</name>
    <dbReference type="NCBI Taxonomy" id="312017"/>
    <lineage>
        <taxon>Eukaryota</taxon>
        <taxon>Sar</taxon>
        <taxon>Alveolata</taxon>
        <taxon>Ciliophora</taxon>
        <taxon>Intramacronucleata</taxon>
        <taxon>Oligohymenophorea</taxon>
        <taxon>Hymenostomatida</taxon>
        <taxon>Tetrahymenina</taxon>
        <taxon>Tetrahymenidae</taxon>
        <taxon>Tetrahymena</taxon>
    </lineage>
</organism>
<dbReference type="EMBL" id="GG662548">
    <property type="protein sequence ID" value="EWS72771.1"/>
    <property type="molecule type" value="Genomic_DNA"/>
</dbReference>